<name>A0A927IZG7_9MICO</name>
<dbReference type="AlphaFoldDB" id="A0A927IZG7"/>
<dbReference type="InterPro" id="IPR000073">
    <property type="entry name" value="AB_hydrolase_1"/>
</dbReference>
<protein>
    <submittedName>
        <fullName evidence="2">Alpha/beta hydrolase</fullName>
    </submittedName>
</protein>
<dbReference type="GO" id="GO:0016787">
    <property type="term" value="F:hydrolase activity"/>
    <property type="evidence" value="ECO:0007669"/>
    <property type="project" value="UniProtKB-KW"/>
</dbReference>
<dbReference type="Proteomes" id="UP000610846">
    <property type="component" value="Unassembled WGS sequence"/>
</dbReference>
<evidence type="ECO:0000313" key="3">
    <source>
        <dbReference type="Proteomes" id="UP000610846"/>
    </source>
</evidence>
<sequence length="278" mass="28926">MTTITAPRPHQPPAIVFVHGMRTSSRIWERQVAHVRALGHDAVAVDLPAHGTRHGERFSLARSFEVLDDAVASFGPDRPVVLVGLSLGGYTCLAWAARRPANLAGVVVAGCTSDPKGKPVALFRDVARLVVAGGGTLARAARWSARTSVAAWGTFARGAGSVPGGADTASVLPGGTVTATTAHRPGWGIVTDALSQLAGRSWLPHVRALDVPLWLVNGARDRMRLDEQRYLAAAADAALVVVPGAGHDVNSEAPDAFNRVLGRALADFGRGRGATLGA</sequence>
<dbReference type="PANTHER" id="PTHR43689">
    <property type="entry name" value="HYDROLASE"/>
    <property type="match status" value="1"/>
</dbReference>
<dbReference type="EMBL" id="JACYHB010000002">
    <property type="protein sequence ID" value="MBD8078247.1"/>
    <property type="molecule type" value="Genomic_DNA"/>
</dbReference>
<dbReference type="PANTHER" id="PTHR43689:SF8">
    <property type="entry name" value="ALPHA_BETA-HYDROLASES SUPERFAMILY PROTEIN"/>
    <property type="match status" value="1"/>
</dbReference>
<dbReference type="InterPro" id="IPR029058">
    <property type="entry name" value="AB_hydrolase_fold"/>
</dbReference>
<dbReference type="Pfam" id="PF12697">
    <property type="entry name" value="Abhydrolase_6"/>
    <property type="match status" value="1"/>
</dbReference>
<keyword evidence="3" id="KW-1185">Reference proteome</keyword>
<reference evidence="2" key="2">
    <citation type="submission" date="2020-09" db="EMBL/GenBank/DDBJ databases">
        <authorList>
            <person name="Yu Y."/>
        </authorList>
    </citation>
    <scope>NUCLEOTIDE SEQUENCE</scope>
    <source>
        <strain evidence="2">KCTC 49039</strain>
    </source>
</reference>
<dbReference type="RefSeq" id="WP_191827803.1">
    <property type="nucleotide sequence ID" value="NZ_JACYHB010000002.1"/>
</dbReference>
<accession>A0A927IZG7</accession>
<evidence type="ECO:0000313" key="2">
    <source>
        <dbReference type="EMBL" id="MBD8078247.1"/>
    </source>
</evidence>
<organism evidence="2 3">
    <name type="scientific">Cellulosimicrobium arenosum</name>
    <dbReference type="NCBI Taxonomy" id="2708133"/>
    <lineage>
        <taxon>Bacteria</taxon>
        <taxon>Bacillati</taxon>
        <taxon>Actinomycetota</taxon>
        <taxon>Actinomycetes</taxon>
        <taxon>Micrococcales</taxon>
        <taxon>Promicromonosporaceae</taxon>
        <taxon>Cellulosimicrobium</taxon>
    </lineage>
</organism>
<proteinExistence type="predicted"/>
<dbReference type="SUPFAM" id="SSF53474">
    <property type="entry name" value="alpha/beta-Hydrolases"/>
    <property type="match status" value="1"/>
</dbReference>
<comment type="caution">
    <text evidence="2">The sequence shown here is derived from an EMBL/GenBank/DDBJ whole genome shotgun (WGS) entry which is preliminary data.</text>
</comment>
<evidence type="ECO:0000259" key="1">
    <source>
        <dbReference type="Pfam" id="PF12697"/>
    </source>
</evidence>
<feature type="domain" description="AB hydrolase-1" evidence="1">
    <location>
        <begin position="15"/>
        <end position="259"/>
    </location>
</feature>
<reference evidence="2" key="1">
    <citation type="journal article" date="2018" name="Curr. Microbiol.">
        <title>Cellulosimicrobium arenosum sp. nov., Isolated from Marine Sediment Sand.</title>
        <authorList>
            <person name="Oh M."/>
            <person name="Kim J.H."/>
            <person name="Yoon J.H."/>
            <person name="Schumann P."/>
            <person name="Kim W."/>
        </authorList>
    </citation>
    <scope>NUCLEOTIDE SEQUENCE</scope>
    <source>
        <strain evidence="2">KCTC 49039</strain>
    </source>
</reference>
<dbReference type="Gene3D" id="3.40.50.1820">
    <property type="entry name" value="alpha/beta hydrolase"/>
    <property type="match status" value="1"/>
</dbReference>
<keyword evidence="2" id="KW-0378">Hydrolase</keyword>
<gene>
    <name evidence="2" type="ORF">IF651_04145</name>
</gene>